<feature type="active site" description="Proton acceptor" evidence="4">
    <location>
        <position position="384"/>
    </location>
</feature>
<dbReference type="Proteomes" id="UP000250043">
    <property type="component" value="Unassembled WGS sequence"/>
</dbReference>
<dbReference type="PANTHER" id="PTHR22589:SF107">
    <property type="entry name" value="CHOLINE_CARNITINE ACYLTRANSFERASE DOMAIN-CONTAINING PROTEIN"/>
    <property type="match status" value="1"/>
</dbReference>
<evidence type="ECO:0000259" key="6">
    <source>
        <dbReference type="Pfam" id="PF00755"/>
    </source>
</evidence>
<dbReference type="Pfam" id="PF00755">
    <property type="entry name" value="Carn_acyltransf"/>
    <property type="match status" value="1"/>
</dbReference>
<feature type="domain" description="Choline/carnitine acyltransferase" evidence="6">
    <location>
        <begin position="35"/>
        <end position="656"/>
    </location>
</feature>
<feature type="region of interest" description="Disordered" evidence="5">
    <location>
        <begin position="13"/>
        <end position="32"/>
    </location>
</feature>
<keyword evidence="8" id="KW-1185">Reference proteome</keyword>
<dbReference type="GO" id="GO:0016746">
    <property type="term" value="F:acyltransferase activity"/>
    <property type="evidence" value="ECO:0007669"/>
    <property type="project" value="UniProtKB-KW"/>
</dbReference>
<evidence type="ECO:0000256" key="3">
    <source>
        <dbReference type="ARBA" id="ARBA00023315"/>
    </source>
</evidence>
<evidence type="ECO:0000256" key="2">
    <source>
        <dbReference type="ARBA" id="ARBA00022679"/>
    </source>
</evidence>
<evidence type="ECO:0000313" key="7">
    <source>
        <dbReference type="EMBL" id="OCH94373.1"/>
    </source>
</evidence>
<dbReference type="OrthoDB" id="240216at2759"/>
<sequence>MLAVRSRLLRRPMQTSRDVHSRPANLGPPARLPRLPVPDLHKTLQKYLKSLEPFLLEDEARGGPPFKESYALREKWANDFEHGLGKLCQERLLALDRASPFNWLDDNFWLKKAYHEYRAPLVINTSWWLAFNNDPNVPREVLSGLSTSARAGITDWQIKRAAWLTHRWLDCKARVERQELYPDTTRTGVWFHDCVSRMFNICRMPQPKCDALSMPAPPQSPHARKIIVFVHDWLYAIEVLDKDLQSLSPGEISRRISAVVGDVVERLTQGEKAVPVGVMTADDRDHWAENLAYLLSLSPQNRDTLQVIQHSAFALSLDHYTYTLPSATTPSTIGLELDTVSEITAHLHNIRSGPTERPARNRWFDKPINLIVESNTRAGALGEHSPVDALVPSMVAEYALVENLDVEEFDRLEQNNNVSARHGWERLDWVTDERLREACEAAERRIIAVVQDSDSGVLDFTDYGTEWIKSTARLSPDAYIQMALQLAWYRTRGEFTATYETALTRLFQHGRTETIRTLSTDSRAFVLAMCDPAVSNQTRYALLRRAIQTHTTLMRHAATGRGIDRHILGLQQMLKTDASEHHLLLDDELCLHSQTWKLSTSGLSAGPLFRGTGFGSSYPDGYGINYLAGPEVIRFGIESKYSCQITSTSRFEQAIRDSLHNMWHICMQGVQAYL</sequence>
<evidence type="ECO:0000256" key="5">
    <source>
        <dbReference type="SAM" id="MobiDB-lite"/>
    </source>
</evidence>
<comment type="similarity">
    <text evidence="1">Belongs to the carnitine/choline acetyltransferase family.</text>
</comment>
<dbReference type="SUPFAM" id="SSF52777">
    <property type="entry name" value="CoA-dependent acyltransferases"/>
    <property type="match status" value="2"/>
</dbReference>
<evidence type="ECO:0000313" key="8">
    <source>
        <dbReference type="Proteomes" id="UP000250043"/>
    </source>
</evidence>
<dbReference type="PANTHER" id="PTHR22589">
    <property type="entry name" value="CARNITINE O-ACYLTRANSFERASE"/>
    <property type="match status" value="1"/>
</dbReference>
<gene>
    <name evidence="7" type="ORF">OBBRIDRAFT_769724</name>
</gene>
<name>A0A8E2J4E4_9APHY</name>
<protein>
    <submittedName>
        <fullName evidence="7">Acyltransferase ChoActase/COT/CPT</fullName>
    </submittedName>
</protein>
<organism evidence="7 8">
    <name type="scientific">Obba rivulosa</name>
    <dbReference type="NCBI Taxonomy" id="1052685"/>
    <lineage>
        <taxon>Eukaryota</taxon>
        <taxon>Fungi</taxon>
        <taxon>Dikarya</taxon>
        <taxon>Basidiomycota</taxon>
        <taxon>Agaricomycotina</taxon>
        <taxon>Agaricomycetes</taxon>
        <taxon>Polyporales</taxon>
        <taxon>Gelatoporiaceae</taxon>
        <taxon>Obba</taxon>
    </lineage>
</organism>
<dbReference type="InterPro" id="IPR000542">
    <property type="entry name" value="Carn_acyl_trans"/>
</dbReference>
<dbReference type="InterPro" id="IPR039551">
    <property type="entry name" value="Cho/carn_acyl_trans"/>
</dbReference>
<proteinExistence type="inferred from homology"/>
<keyword evidence="2 7" id="KW-0808">Transferase</keyword>
<dbReference type="Gene3D" id="3.30.559.70">
    <property type="entry name" value="Choline/Carnitine o-acyltransferase, domain 2"/>
    <property type="match status" value="1"/>
</dbReference>
<dbReference type="InterPro" id="IPR042231">
    <property type="entry name" value="Cho/carn_acyl_trans_2"/>
</dbReference>
<dbReference type="Gene3D" id="3.30.559.10">
    <property type="entry name" value="Chloramphenicol acetyltransferase-like domain"/>
    <property type="match status" value="1"/>
</dbReference>
<reference evidence="7 8" key="1">
    <citation type="submission" date="2016-07" db="EMBL/GenBank/DDBJ databases">
        <title>Draft genome of the white-rot fungus Obba rivulosa 3A-2.</title>
        <authorList>
            <consortium name="DOE Joint Genome Institute"/>
            <person name="Miettinen O."/>
            <person name="Riley R."/>
            <person name="Acob R."/>
            <person name="Barry K."/>
            <person name="Cullen D."/>
            <person name="De Vries R."/>
            <person name="Hainaut M."/>
            <person name="Hatakka A."/>
            <person name="Henrissat B."/>
            <person name="Hilden K."/>
            <person name="Kuo R."/>
            <person name="Labutti K."/>
            <person name="Lipzen A."/>
            <person name="Makela M.R."/>
            <person name="Sandor L."/>
            <person name="Spatafora J.W."/>
            <person name="Grigoriev I.V."/>
            <person name="Hibbett D.S."/>
        </authorList>
    </citation>
    <scope>NUCLEOTIDE SEQUENCE [LARGE SCALE GENOMIC DNA]</scope>
    <source>
        <strain evidence="7 8">3A-2</strain>
    </source>
</reference>
<dbReference type="InterPro" id="IPR023213">
    <property type="entry name" value="CAT-like_dom_sf"/>
</dbReference>
<evidence type="ECO:0000256" key="4">
    <source>
        <dbReference type="PIRSR" id="PIRSR600542-1"/>
    </source>
</evidence>
<evidence type="ECO:0000256" key="1">
    <source>
        <dbReference type="ARBA" id="ARBA00005232"/>
    </source>
</evidence>
<dbReference type="EMBL" id="KV722344">
    <property type="protein sequence ID" value="OCH94373.1"/>
    <property type="molecule type" value="Genomic_DNA"/>
</dbReference>
<accession>A0A8E2J4E4</accession>
<keyword evidence="3 7" id="KW-0012">Acyltransferase</keyword>
<dbReference type="AlphaFoldDB" id="A0A8E2J4E4"/>